<evidence type="ECO:0000313" key="9">
    <source>
        <dbReference type="Proteomes" id="UP000058857"/>
    </source>
</evidence>
<feature type="domain" description="Cation efflux protein transmembrane" evidence="7">
    <location>
        <begin position="22"/>
        <end position="213"/>
    </location>
</feature>
<dbReference type="Pfam" id="PF01545">
    <property type="entry name" value="Cation_efflux"/>
    <property type="match status" value="1"/>
</dbReference>
<feature type="transmembrane region" description="Helical" evidence="6">
    <location>
        <begin position="156"/>
        <end position="178"/>
    </location>
</feature>
<dbReference type="GeneID" id="61174127"/>
<keyword evidence="2 6" id="KW-0812">Transmembrane</keyword>
<feature type="transmembrane region" description="Helical" evidence="6">
    <location>
        <begin position="84"/>
        <end position="108"/>
    </location>
</feature>
<feature type="transmembrane region" description="Helical" evidence="6">
    <location>
        <begin position="120"/>
        <end position="144"/>
    </location>
</feature>
<evidence type="ECO:0000256" key="6">
    <source>
        <dbReference type="SAM" id="Phobius"/>
    </source>
</evidence>
<dbReference type="GO" id="GO:0005886">
    <property type="term" value="C:plasma membrane"/>
    <property type="evidence" value="ECO:0007669"/>
    <property type="project" value="TreeGrafter"/>
</dbReference>
<keyword evidence="4 6" id="KW-1133">Transmembrane helix</keyword>
<evidence type="ECO:0000256" key="5">
    <source>
        <dbReference type="ARBA" id="ARBA00023136"/>
    </source>
</evidence>
<dbReference type="NCBIfam" id="TIGR01297">
    <property type="entry name" value="CDF"/>
    <property type="match status" value="1"/>
</dbReference>
<keyword evidence="3" id="KW-0406">Ion transport</keyword>
<dbReference type="InterPro" id="IPR027469">
    <property type="entry name" value="Cation_efflux_TMD_sf"/>
</dbReference>
<dbReference type="SUPFAM" id="SSF161111">
    <property type="entry name" value="Cation efflux protein transmembrane domain-like"/>
    <property type="match status" value="1"/>
</dbReference>
<keyword evidence="5 6" id="KW-0472">Membrane</keyword>
<organism evidence="8">
    <name type="scientific">Leptospira borgpetersenii serovar Ballum</name>
    <dbReference type="NCBI Taxonomy" id="280505"/>
    <lineage>
        <taxon>Bacteria</taxon>
        <taxon>Pseudomonadati</taxon>
        <taxon>Spirochaetota</taxon>
        <taxon>Spirochaetia</taxon>
        <taxon>Leptospirales</taxon>
        <taxon>Leptospiraceae</taxon>
        <taxon>Leptospira</taxon>
    </lineage>
</organism>
<proteinExistence type="predicted"/>
<reference evidence="8 9" key="1">
    <citation type="journal article" date="2015" name="PLoS Negl. Trop. Dis.">
        <title>Distribution of Plasmids in Distinct Leptospira Pathogenic Species.</title>
        <authorList>
            <person name="Wang Y."/>
            <person name="Zhuang X."/>
            <person name="Zhong Y."/>
            <person name="Zhang C."/>
            <person name="Zhang Y."/>
            <person name="Zeng L."/>
            <person name="Zhu Y."/>
            <person name="He P."/>
            <person name="Dong K."/>
            <person name="Pal U."/>
            <person name="Guo X."/>
            <person name="Qin J."/>
        </authorList>
    </citation>
    <scope>NUCLEOTIDE SEQUENCE [LARGE SCALE GENOMIC DNA]</scope>
    <source>
        <strain evidence="8 9">56604</strain>
    </source>
</reference>
<dbReference type="PANTHER" id="PTHR11562">
    <property type="entry name" value="CATION EFFLUX PROTEIN/ ZINC TRANSPORTER"/>
    <property type="match status" value="1"/>
</dbReference>
<name>A0A0E3B3Y2_LEPBO</name>
<evidence type="ECO:0000256" key="1">
    <source>
        <dbReference type="ARBA" id="ARBA00004141"/>
    </source>
</evidence>
<dbReference type="RefSeq" id="WP_002722517.1">
    <property type="nucleotide sequence ID" value="NZ_CP012029.1"/>
</dbReference>
<feature type="transmembrane region" description="Helical" evidence="6">
    <location>
        <begin position="21"/>
        <end position="41"/>
    </location>
</feature>
<evidence type="ECO:0000256" key="3">
    <source>
        <dbReference type="ARBA" id="ARBA00022906"/>
    </source>
</evidence>
<dbReference type="Proteomes" id="UP000058857">
    <property type="component" value="Chromosome 1"/>
</dbReference>
<keyword evidence="3" id="KW-0813">Transport</keyword>
<dbReference type="Gene3D" id="1.20.1510.10">
    <property type="entry name" value="Cation efflux protein transmembrane domain"/>
    <property type="match status" value="1"/>
</dbReference>
<dbReference type="AlphaFoldDB" id="A0A0E3B3Y2"/>
<feature type="transmembrane region" description="Helical" evidence="6">
    <location>
        <begin position="184"/>
        <end position="205"/>
    </location>
</feature>
<dbReference type="InterPro" id="IPR002524">
    <property type="entry name" value="Cation_efflux"/>
</dbReference>
<comment type="subcellular location">
    <subcellularLocation>
        <location evidence="1">Membrane</location>
        <topology evidence="1">Multi-pass membrane protein</topology>
    </subcellularLocation>
</comment>
<dbReference type="EMBL" id="CP012029">
    <property type="protein sequence ID" value="ALO25575.1"/>
    <property type="molecule type" value="Genomic_DNA"/>
</dbReference>
<evidence type="ECO:0000256" key="4">
    <source>
        <dbReference type="ARBA" id="ARBA00022989"/>
    </source>
</evidence>
<protein>
    <submittedName>
        <fullName evidence="8">Putative cadmium, cobalt and zinc/H(+)-K(+) antiporter</fullName>
    </submittedName>
</protein>
<dbReference type="PATRIC" id="fig|280505.15.peg.1241"/>
<sequence>MDDFFQLHHVERSQEKGLKRSILLAILVSFSIFLVEVFGGIQSGSIALLADAGHIITDVIALSLSLIAVLLASQKPNHRFSFGYYRIEILTSLLNSILIFGISFYIFYEATERFQNQKEVLSFPMIFYSVSGIVLNLINAWILFRFSAENINIKSAYIHVLSDLLSTAGVLIGSILIYLTNWNWLDPLISILISILILRSAWGIFQESISILLESSPQTFEILHILEHIREIEGIRQILDYHFWAITRGVYACTLKVSVVDLKHTEGVIFNSNRILKSKFGIDYITIQCETPALIEKIQGLPLADFHGTQEHGHGHFHPH</sequence>
<evidence type="ECO:0000256" key="2">
    <source>
        <dbReference type="ARBA" id="ARBA00022692"/>
    </source>
</evidence>
<feature type="transmembrane region" description="Helical" evidence="6">
    <location>
        <begin position="53"/>
        <end position="72"/>
    </location>
</feature>
<dbReference type="InterPro" id="IPR050681">
    <property type="entry name" value="CDF/SLC30A"/>
</dbReference>
<accession>A0A0E3B3Y2</accession>
<dbReference type="GO" id="GO:0005385">
    <property type="term" value="F:zinc ion transmembrane transporter activity"/>
    <property type="evidence" value="ECO:0007669"/>
    <property type="project" value="TreeGrafter"/>
</dbReference>
<keyword evidence="3" id="KW-0862">Zinc</keyword>
<dbReference type="InterPro" id="IPR058533">
    <property type="entry name" value="Cation_efflux_TM"/>
</dbReference>
<evidence type="ECO:0000313" key="8">
    <source>
        <dbReference type="EMBL" id="ALO25575.1"/>
    </source>
</evidence>
<keyword evidence="3" id="KW-0864">Zinc transport</keyword>
<dbReference type="PANTHER" id="PTHR11562:SF17">
    <property type="entry name" value="RE54080P-RELATED"/>
    <property type="match status" value="1"/>
</dbReference>
<gene>
    <name evidence="8" type="ORF">LBBP_01275</name>
</gene>
<evidence type="ECO:0000259" key="7">
    <source>
        <dbReference type="Pfam" id="PF01545"/>
    </source>
</evidence>